<proteinExistence type="predicted"/>
<sequence>MHAPEELVESIKARVDTRGVSGYIAAAAALQDAMNRLRELAERLVEEHGDVTDEEQQAALDRIAAIDGRHDEQRASPDVGA</sequence>
<evidence type="ECO:0008006" key="4">
    <source>
        <dbReference type="Google" id="ProtNLM"/>
    </source>
</evidence>
<comment type="caution">
    <text evidence="2">The sequence shown here is derived from an EMBL/GenBank/DDBJ whole genome shotgun (WGS) entry which is preliminary data.</text>
</comment>
<protein>
    <recommendedName>
        <fullName evidence="4">CopG family transcriptional regulator</fullName>
    </recommendedName>
</protein>
<keyword evidence="1" id="KW-0175">Coiled coil</keyword>
<organism evidence="2 3">
    <name type="scientific">Streptomyces amakusaensis</name>
    <dbReference type="NCBI Taxonomy" id="67271"/>
    <lineage>
        <taxon>Bacteria</taxon>
        <taxon>Bacillati</taxon>
        <taxon>Actinomycetota</taxon>
        <taxon>Actinomycetes</taxon>
        <taxon>Kitasatosporales</taxon>
        <taxon>Streptomycetaceae</taxon>
        <taxon>Streptomyces</taxon>
    </lineage>
</organism>
<accession>A0ABW0ARQ7</accession>
<evidence type="ECO:0000313" key="2">
    <source>
        <dbReference type="EMBL" id="MFC5155154.1"/>
    </source>
</evidence>
<keyword evidence="3" id="KW-1185">Reference proteome</keyword>
<evidence type="ECO:0000313" key="3">
    <source>
        <dbReference type="Proteomes" id="UP001596160"/>
    </source>
</evidence>
<feature type="coiled-coil region" evidence="1">
    <location>
        <begin position="23"/>
        <end position="54"/>
    </location>
</feature>
<dbReference type="RefSeq" id="WP_344471607.1">
    <property type="nucleotide sequence ID" value="NZ_BAAASB010000001.1"/>
</dbReference>
<dbReference type="EMBL" id="JBHSKP010000020">
    <property type="protein sequence ID" value="MFC5155154.1"/>
    <property type="molecule type" value="Genomic_DNA"/>
</dbReference>
<evidence type="ECO:0000256" key="1">
    <source>
        <dbReference type="SAM" id="Coils"/>
    </source>
</evidence>
<reference evidence="3" key="1">
    <citation type="journal article" date="2019" name="Int. J. Syst. Evol. Microbiol.">
        <title>The Global Catalogue of Microorganisms (GCM) 10K type strain sequencing project: providing services to taxonomists for standard genome sequencing and annotation.</title>
        <authorList>
            <consortium name="The Broad Institute Genomics Platform"/>
            <consortium name="The Broad Institute Genome Sequencing Center for Infectious Disease"/>
            <person name="Wu L."/>
            <person name="Ma J."/>
        </authorList>
    </citation>
    <scope>NUCLEOTIDE SEQUENCE [LARGE SCALE GENOMIC DNA]</scope>
    <source>
        <strain evidence="3">PCU 266</strain>
    </source>
</reference>
<gene>
    <name evidence="2" type="ORF">ACFPRH_25805</name>
</gene>
<name>A0ABW0ARQ7_9ACTN</name>
<dbReference type="Proteomes" id="UP001596160">
    <property type="component" value="Unassembled WGS sequence"/>
</dbReference>